<dbReference type="Gene3D" id="3.90.550.10">
    <property type="entry name" value="Spore Coat Polysaccharide Biosynthesis Protein SpsA, Chain A"/>
    <property type="match status" value="1"/>
</dbReference>
<evidence type="ECO:0000259" key="1">
    <source>
        <dbReference type="Pfam" id="PF15711"/>
    </source>
</evidence>
<dbReference type="InterPro" id="IPR029044">
    <property type="entry name" value="Nucleotide-diphossugar_trans"/>
</dbReference>
<dbReference type="Pfam" id="PF15711">
    <property type="entry name" value="ILEI"/>
    <property type="match status" value="1"/>
</dbReference>
<feature type="domain" description="ILEI/PANDER" evidence="1">
    <location>
        <begin position="83"/>
        <end position="145"/>
    </location>
</feature>
<evidence type="ECO:0000313" key="3">
    <source>
        <dbReference type="WBParaSite" id="DME_0000375001-mRNA-1"/>
    </source>
</evidence>
<dbReference type="InterPro" id="IPR052463">
    <property type="entry name" value="O-linked_mannose_GnT"/>
</dbReference>
<dbReference type="AlphaFoldDB" id="A0A158Q414"/>
<dbReference type="WBParaSite" id="DME_0000375001-mRNA-1">
    <property type="protein sequence ID" value="DME_0000375001-mRNA-1"/>
    <property type="gene ID" value="DME_0000375001"/>
</dbReference>
<sequence length="364" mass="41798">LDFECVILVKNIFKKEINDSAYTELGPSDLSIDPFISKKNQMAMSFYSGKDKDDAPKICVNGLRLCKRFDGFLVNICFKDSFSDSTELILFLEKVVVGELIAVVSFDEASNRLSGMAKQIFYEFGSSLIHNIKFRSSWYFVGQKGINGFSPFEDLILSSGVDWAKPINKRMCFSSFHEWIFGFEDSKYNSFNQNTLRRHFCAKYDGYEDFCSGSKPNCKRQFFIFQKVVILILHVKLKITGLNMNNIRLCLESVLAQNGINMQKVIVAYDSAYNEVGDLANLFGGYAMPIENASSYNGKYNYFYFYSEYLIVIKEDVLLLSDFLSFLARLLPQFSDDGSSGVILTWNRNGSFFLYRYYIILILH</sequence>
<dbReference type="PANTHER" id="PTHR46396">
    <property type="entry name" value="PROTEIN O-LINKED-MANNOSE BETA-1,2-N-ACETYLGLUCOSAMINYLTRANSFERASE 1"/>
    <property type="match status" value="1"/>
</dbReference>
<protein>
    <submittedName>
        <fullName evidence="3">ILEI domain-containing protein</fullName>
    </submittedName>
</protein>
<organism evidence="2 3">
    <name type="scientific">Dracunculus medinensis</name>
    <name type="common">Guinea worm</name>
    <dbReference type="NCBI Taxonomy" id="318479"/>
    <lineage>
        <taxon>Eukaryota</taxon>
        <taxon>Metazoa</taxon>
        <taxon>Ecdysozoa</taxon>
        <taxon>Nematoda</taxon>
        <taxon>Chromadorea</taxon>
        <taxon>Rhabditida</taxon>
        <taxon>Spirurina</taxon>
        <taxon>Dracunculoidea</taxon>
        <taxon>Dracunculidae</taxon>
        <taxon>Dracunculus</taxon>
    </lineage>
</organism>
<dbReference type="GO" id="GO:0047223">
    <property type="term" value="F:beta-1,3-galactosyl-O-glycosyl-glycoprotein beta-1,3-N-acetylglucosaminyltransferase activity"/>
    <property type="evidence" value="ECO:0007669"/>
    <property type="project" value="TreeGrafter"/>
</dbReference>
<reference evidence="3" key="1">
    <citation type="submission" date="2016-04" db="UniProtKB">
        <authorList>
            <consortium name="WormBaseParasite"/>
        </authorList>
    </citation>
    <scope>IDENTIFICATION</scope>
</reference>
<dbReference type="PANTHER" id="PTHR46396:SF2">
    <property type="entry name" value="ILEI_PANDER DOMAIN-CONTAINING PROTEIN"/>
    <property type="match status" value="1"/>
</dbReference>
<evidence type="ECO:0000313" key="2">
    <source>
        <dbReference type="Proteomes" id="UP000038040"/>
    </source>
</evidence>
<accession>A0A158Q414</accession>
<dbReference type="GO" id="GO:0000139">
    <property type="term" value="C:Golgi membrane"/>
    <property type="evidence" value="ECO:0007669"/>
    <property type="project" value="TreeGrafter"/>
</dbReference>
<name>A0A158Q414_DRAME</name>
<dbReference type="PROSITE" id="PS52031">
    <property type="entry name" value="GG_LECTIN"/>
    <property type="match status" value="1"/>
</dbReference>
<dbReference type="Proteomes" id="UP000038040">
    <property type="component" value="Unplaced"/>
</dbReference>
<dbReference type="InterPro" id="IPR039477">
    <property type="entry name" value="ILEI/PANDER_dom"/>
</dbReference>
<dbReference type="GO" id="GO:0016266">
    <property type="term" value="P:protein O-linked glycosylation via N-acetyl-galactosamine"/>
    <property type="evidence" value="ECO:0007669"/>
    <property type="project" value="TreeGrafter"/>
</dbReference>
<proteinExistence type="predicted"/>